<evidence type="ECO:0000256" key="1">
    <source>
        <dbReference type="SAM" id="Coils"/>
    </source>
</evidence>
<keyword evidence="1" id="KW-0175">Coiled coil</keyword>
<reference evidence="3" key="1">
    <citation type="journal article" date="2017" name="Nat. Ecol. Evol.">
        <title>Genome expansion and lineage-specific genetic innovations in the forest pathogenic fungi Armillaria.</title>
        <authorList>
            <person name="Sipos G."/>
            <person name="Prasanna A.N."/>
            <person name="Walter M.C."/>
            <person name="O'Connor E."/>
            <person name="Balint B."/>
            <person name="Krizsan K."/>
            <person name="Kiss B."/>
            <person name="Hess J."/>
            <person name="Varga T."/>
            <person name="Slot J."/>
            <person name="Riley R."/>
            <person name="Boka B."/>
            <person name="Rigling D."/>
            <person name="Barry K."/>
            <person name="Lee J."/>
            <person name="Mihaltcheva S."/>
            <person name="LaButti K."/>
            <person name="Lipzen A."/>
            <person name="Waldron R."/>
            <person name="Moloney N.M."/>
            <person name="Sperisen C."/>
            <person name="Kredics L."/>
            <person name="Vagvoelgyi C."/>
            <person name="Patrignani A."/>
            <person name="Fitzpatrick D."/>
            <person name="Nagy I."/>
            <person name="Doyle S."/>
            <person name="Anderson J.B."/>
            <person name="Grigoriev I.V."/>
            <person name="Gueldener U."/>
            <person name="Muensterkoetter M."/>
            <person name="Nagy L.G."/>
        </authorList>
    </citation>
    <scope>NUCLEOTIDE SEQUENCE [LARGE SCALE GENOMIC DNA]</scope>
    <source>
        <strain evidence="3">Ar21-2</strain>
    </source>
</reference>
<name>A0A2H3CPH5_ARMGA</name>
<dbReference type="Proteomes" id="UP000217790">
    <property type="component" value="Unassembled WGS sequence"/>
</dbReference>
<dbReference type="AlphaFoldDB" id="A0A2H3CPH5"/>
<evidence type="ECO:0000313" key="3">
    <source>
        <dbReference type="Proteomes" id="UP000217790"/>
    </source>
</evidence>
<organism evidence="2 3">
    <name type="scientific">Armillaria gallica</name>
    <name type="common">Bulbous honey fungus</name>
    <name type="synonym">Armillaria bulbosa</name>
    <dbReference type="NCBI Taxonomy" id="47427"/>
    <lineage>
        <taxon>Eukaryota</taxon>
        <taxon>Fungi</taxon>
        <taxon>Dikarya</taxon>
        <taxon>Basidiomycota</taxon>
        <taxon>Agaricomycotina</taxon>
        <taxon>Agaricomycetes</taxon>
        <taxon>Agaricomycetidae</taxon>
        <taxon>Agaricales</taxon>
        <taxon>Marasmiineae</taxon>
        <taxon>Physalacriaceae</taxon>
        <taxon>Armillaria</taxon>
    </lineage>
</organism>
<keyword evidence="3" id="KW-1185">Reference proteome</keyword>
<feature type="coiled-coil region" evidence="1">
    <location>
        <begin position="7"/>
        <end position="44"/>
    </location>
</feature>
<dbReference type="EMBL" id="KZ293694">
    <property type="protein sequence ID" value="PBK84979.1"/>
    <property type="molecule type" value="Genomic_DNA"/>
</dbReference>
<protein>
    <submittedName>
        <fullName evidence="2">Uncharacterized protein</fullName>
    </submittedName>
</protein>
<evidence type="ECO:0000313" key="2">
    <source>
        <dbReference type="EMBL" id="PBK84979.1"/>
    </source>
</evidence>
<accession>A0A2H3CPH5</accession>
<dbReference type="InParanoid" id="A0A2H3CPH5"/>
<sequence length="100" mass="11662">MVIKKKVKGWKDENMILKMQNEKLTKENNMLKQMLKEVKKVLQDGEMHKLDGLETYYEIAATKGGNRCFRSKTMSLVHNIMRQSQNGVVKCNHMQPCLYG</sequence>
<gene>
    <name evidence="2" type="ORF">ARMGADRAFT_1036685</name>
</gene>
<proteinExistence type="predicted"/>